<dbReference type="AlphaFoldDB" id="A0A2Z6MJ50"/>
<keyword evidence="2" id="KW-0812">Transmembrane</keyword>
<evidence type="ECO:0000256" key="3">
    <source>
        <dbReference type="ARBA" id="ARBA00022792"/>
    </source>
</evidence>
<evidence type="ECO:0000256" key="5">
    <source>
        <dbReference type="ARBA" id="ARBA00023128"/>
    </source>
</evidence>
<dbReference type="Proteomes" id="UP000242715">
    <property type="component" value="Unassembled WGS sequence"/>
</dbReference>
<dbReference type="GO" id="GO:0034551">
    <property type="term" value="P:mitochondrial respiratory chain complex III assembly"/>
    <property type="evidence" value="ECO:0007669"/>
    <property type="project" value="InterPro"/>
</dbReference>
<dbReference type="InterPro" id="IPR027858">
    <property type="entry name" value="BRAWNIN"/>
</dbReference>
<dbReference type="OrthoDB" id="2019415at2759"/>
<organism evidence="8 9">
    <name type="scientific">Trifolium subterraneum</name>
    <name type="common">Subterranean clover</name>
    <dbReference type="NCBI Taxonomy" id="3900"/>
    <lineage>
        <taxon>Eukaryota</taxon>
        <taxon>Viridiplantae</taxon>
        <taxon>Streptophyta</taxon>
        <taxon>Embryophyta</taxon>
        <taxon>Tracheophyta</taxon>
        <taxon>Spermatophyta</taxon>
        <taxon>Magnoliopsida</taxon>
        <taxon>eudicotyledons</taxon>
        <taxon>Gunneridae</taxon>
        <taxon>Pentapetalae</taxon>
        <taxon>rosids</taxon>
        <taxon>fabids</taxon>
        <taxon>Fabales</taxon>
        <taxon>Fabaceae</taxon>
        <taxon>Papilionoideae</taxon>
        <taxon>50 kb inversion clade</taxon>
        <taxon>NPAAA clade</taxon>
        <taxon>Hologalegina</taxon>
        <taxon>IRL clade</taxon>
        <taxon>Trifolieae</taxon>
        <taxon>Trifolium</taxon>
    </lineage>
</organism>
<gene>
    <name evidence="8" type="ORF">TSUD_172530</name>
</gene>
<keyword evidence="4" id="KW-1133">Transmembrane helix</keyword>
<evidence type="ECO:0000256" key="7">
    <source>
        <dbReference type="ARBA" id="ARBA00044944"/>
    </source>
</evidence>
<evidence type="ECO:0000256" key="2">
    <source>
        <dbReference type="ARBA" id="ARBA00022692"/>
    </source>
</evidence>
<name>A0A2Z6MJ50_TRISU</name>
<protein>
    <submittedName>
        <fullName evidence="8">Uncharacterized protein</fullName>
    </submittedName>
</protein>
<reference evidence="9" key="1">
    <citation type="journal article" date="2017" name="Front. Plant Sci.">
        <title>Climate Clever Clovers: New Paradigm to Reduce the Environmental Footprint of Ruminants by Breeding Low Methanogenic Forages Utilizing Haplotype Variation.</title>
        <authorList>
            <person name="Kaur P."/>
            <person name="Appels R."/>
            <person name="Bayer P.E."/>
            <person name="Keeble-Gagnere G."/>
            <person name="Wang J."/>
            <person name="Hirakawa H."/>
            <person name="Shirasawa K."/>
            <person name="Vercoe P."/>
            <person name="Stefanova K."/>
            <person name="Durmic Z."/>
            <person name="Nichols P."/>
            <person name="Revell C."/>
            <person name="Isobe S.N."/>
            <person name="Edwards D."/>
            <person name="Erskine W."/>
        </authorList>
    </citation>
    <scope>NUCLEOTIDE SEQUENCE [LARGE SCALE GENOMIC DNA]</scope>
    <source>
        <strain evidence="9">cv. Daliak</strain>
    </source>
</reference>
<evidence type="ECO:0000313" key="9">
    <source>
        <dbReference type="Proteomes" id="UP000242715"/>
    </source>
</evidence>
<dbReference type="GO" id="GO:0005743">
    <property type="term" value="C:mitochondrial inner membrane"/>
    <property type="evidence" value="ECO:0007669"/>
    <property type="project" value="UniProtKB-SubCell"/>
</dbReference>
<keyword evidence="9" id="KW-1185">Reference proteome</keyword>
<keyword evidence="5" id="KW-0496">Mitochondrion</keyword>
<dbReference type="EMBL" id="DF973265">
    <property type="protein sequence ID" value="GAU23225.1"/>
    <property type="molecule type" value="Genomic_DNA"/>
</dbReference>
<evidence type="ECO:0000256" key="4">
    <source>
        <dbReference type="ARBA" id="ARBA00022989"/>
    </source>
</evidence>
<comment type="similarity">
    <text evidence="7">Belongs to the UQCC6 family.</text>
</comment>
<comment type="subcellular location">
    <subcellularLocation>
        <location evidence="1">Mitochondrion inner membrane</location>
        <topology evidence="1">Single-pass membrane protein</topology>
    </subcellularLocation>
</comment>
<accession>A0A2Z6MJ50</accession>
<dbReference type="Pfam" id="PF14990">
    <property type="entry name" value="DUF4516"/>
    <property type="match status" value="1"/>
</dbReference>
<evidence type="ECO:0000256" key="1">
    <source>
        <dbReference type="ARBA" id="ARBA00004434"/>
    </source>
</evidence>
<dbReference type="PANTHER" id="PTHR28492:SF1">
    <property type="entry name" value="UBIQUINOL-CYTOCHROME-C REDUCTASE COMPLEX ASSEMBLY FACTOR 6"/>
    <property type="match status" value="1"/>
</dbReference>
<proteinExistence type="inferred from homology"/>
<sequence length="146" mass="15549">MGTNSSLSFFSFSSFAQTTHSFSLTGQATATTGHRPSPPYLSPSATTGTNSSLYSFSLFPDLFLFLRTLSPGQATATTGHRPSPPYPSSYYFKGGKKPTGTPSLPWSCVVVICSLLAGASVVHNIYKPNLSTVIGKSRMGRVITDR</sequence>
<keyword evidence="6" id="KW-0472">Membrane</keyword>
<evidence type="ECO:0000256" key="6">
    <source>
        <dbReference type="ARBA" id="ARBA00023136"/>
    </source>
</evidence>
<evidence type="ECO:0000313" key="8">
    <source>
        <dbReference type="EMBL" id="GAU23225.1"/>
    </source>
</evidence>
<dbReference type="PANTHER" id="PTHR28492">
    <property type="entry name" value="HYPOTHETICAL PROTEIN LOC691921"/>
    <property type="match status" value="1"/>
</dbReference>
<keyword evidence="3" id="KW-0999">Mitochondrion inner membrane</keyword>